<accession>A0AAV7KIX7</accession>
<dbReference type="GO" id="GO:0031122">
    <property type="term" value="P:cytoplasmic microtubule organization"/>
    <property type="evidence" value="ECO:0007669"/>
    <property type="project" value="TreeGrafter"/>
</dbReference>
<dbReference type="AlphaFoldDB" id="A0AAV7KIX7"/>
<name>A0AAV7KIX7_9METZ</name>
<evidence type="ECO:0008006" key="5">
    <source>
        <dbReference type="Google" id="ProtNLM"/>
    </source>
</evidence>
<dbReference type="EMBL" id="JAKMXF010000033">
    <property type="protein sequence ID" value="KAI6660519.1"/>
    <property type="molecule type" value="Genomic_DNA"/>
</dbReference>
<evidence type="ECO:0000313" key="4">
    <source>
        <dbReference type="Proteomes" id="UP001165289"/>
    </source>
</evidence>
<sequence length="597" mass="67519">MSVSPESDQASHSLRLRERLMAIQQNRQTGRIATQSNTDPVSDDNLKLQTFSVKSCSEVNTAISEKELCYYQDQVARLQTENSQLKKGIGEKDRDLKKSQEALQAIGAGGGGGNVAAKIVELSKKVRELQSELYTEQSRSMKLERNQIELQELIRLGEGELDQLRDQLENKSPSLEELSPSDQKKLELMREEVTDLKARLMEGKNLNQSMKQELRLTQKALTQELGPDADKYTLSQLINSEAAWKGRAQQIKLLKKKVSELRAQLQQDTVSTNSQLDTERDVSSAERLDTCDMRVSTRLYGSSVSSQSDRQRELLKKMETSRKETAEKTQNELDELRKIQTDYKHKNTALQARNQTLSQEVKQLRRDLADSKSREISLAKQSADTATTSVNKNQANIEGLKQELHKKCVQIENLTQEISNNKDHVTLPSLGESIKSSKVRQVVSKPGVSLNRGHLTDNELLDIARINGMLLSVSVERDKLRELVSLMQERLQEAVEIGSTQETLLRQMKHSNALLEKEACRGGNRSGAVLTSDNDSLMQRINISEDENSALQHRLASINQSRKEDTRMYKEMLDTSRQIFTDTLNQLRSVVVDRESV</sequence>
<organism evidence="3 4">
    <name type="scientific">Oopsacas minuta</name>
    <dbReference type="NCBI Taxonomy" id="111878"/>
    <lineage>
        <taxon>Eukaryota</taxon>
        <taxon>Metazoa</taxon>
        <taxon>Porifera</taxon>
        <taxon>Hexactinellida</taxon>
        <taxon>Hexasterophora</taxon>
        <taxon>Lyssacinosida</taxon>
        <taxon>Leucopsacidae</taxon>
        <taxon>Oopsacas</taxon>
    </lineage>
</organism>
<evidence type="ECO:0000256" key="1">
    <source>
        <dbReference type="SAM" id="Coils"/>
    </source>
</evidence>
<gene>
    <name evidence="3" type="ORF">LOD99_14103</name>
</gene>
<protein>
    <recommendedName>
        <fullName evidence="5">Coiled-coil domain-containing protein 13</fullName>
    </recommendedName>
</protein>
<proteinExistence type="predicted"/>
<feature type="coiled-coil region" evidence="1">
    <location>
        <begin position="186"/>
        <end position="213"/>
    </location>
</feature>
<reference evidence="3 4" key="1">
    <citation type="journal article" date="2023" name="BMC Biol.">
        <title>The compact genome of the sponge Oopsacas minuta (Hexactinellida) is lacking key metazoan core genes.</title>
        <authorList>
            <person name="Santini S."/>
            <person name="Schenkelaars Q."/>
            <person name="Jourda C."/>
            <person name="Duchesne M."/>
            <person name="Belahbib H."/>
            <person name="Rocher C."/>
            <person name="Selva M."/>
            <person name="Riesgo A."/>
            <person name="Vervoort M."/>
            <person name="Leys S.P."/>
            <person name="Kodjabachian L."/>
            <person name="Le Bivic A."/>
            <person name="Borchiellini C."/>
            <person name="Claverie J.M."/>
            <person name="Renard E."/>
        </authorList>
    </citation>
    <scope>NUCLEOTIDE SEQUENCE [LARGE SCALE GENOMIC DNA]</scope>
    <source>
        <strain evidence="3">SPO-2</strain>
    </source>
</reference>
<feature type="region of interest" description="Disordered" evidence="2">
    <location>
        <begin position="302"/>
        <end position="330"/>
    </location>
</feature>
<comment type="caution">
    <text evidence="3">The sequence shown here is derived from an EMBL/GenBank/DDBJ whole genome shotgun (WGS) entry which is preliminary data.</text>
</comment>
<keyword evidence="1" id="KW-0175">Coiled coil</keyword>
<dbReference type="PANTHER" id="PTHR31935">
    <property type="entry name" value="COILED-COIL DOMAIN-CONTAINING PROTEIN 13"/>
    <property type="match status" value="1"/>
</dbReference>
<dbReference type="Proteomes" id="UP001165289">
    <property type="component" value="Unassembled WGS sequence"/>
</dbReference>
<evidence type="ECO:0000313" key="3">
    <source>
        <dbReference type="EMBL" id="KAI6660519.1"/>
    </source>
</evidence>
<dbReference type="PANTHER" id="PTHR31935:SF1">
    <property type="entry name" value="COILED-COIL DOMAIN-CONTAINING PROTEIN 13"/>
    <property type="match status" value="1"/>
</dbReference>
<feature type="compositionally biased region" description="Basic and acidic residues" evidence="2">
    <location>
        <begin position="309"/>
        <end position="330"/>
    </location>
</feature>
<dbReference type="GO" id="GO:1905515">
    <property type="term" value="P:non-motile cilium assembly"/>
    <property type="evidence" value="ECO:0007669"/>
    <property type="project" value="TreeGrafter"/>
</dbReference>
<evidence type="ECO:0000256" key="2">
    <source>
        <dbReference type="SAM" id="MobiDB-lite"/>
    </source>
</evidence>
<dbReference type="InterPro" id="IPR038929">
    <property type="entry name" value="CCDC13"/>
</dbReference>
<dbReference type="GO" id="GO:0034451">
    <property type="term" value="C:centriolar satellite"/>
    <property type="evidence" value="ECO:0007669"/>
    <property type="project" value="TreeGrafter"/>
</dbReference>
<keyword evidence="4" id="KW-1185">Reference proteome</keyword>